<feature type="transmembrane region" description="Helical" evidence="6">
    <location>
        <begin position="314"/>
        <end position="336"/>
    </location>
</feature>
<dbReference type="Gene3D" id="1.20.1720.10">
    <property type="entry name" value="Multidrug resistance protein D"/>
    <property type="match status" value="1"/>
</dbReference>
<dbReference type="RefSeq" id="WP_132950301.1">
    <property type="nucleotide sequence ID" value="NZ_SLXU01000001.1"/>
</dbReference>
<name>A0A4R2RL97_9RHOB</name>
<feature type="transmembrane region" description="Helical" evidence="6">
    <location>
        <begin position="221"/>
        <end position="241"/>
    </location>
</feature>
<evidence type="ECO:0000256" key="3">
    <source>
        <dbReference type="ARBA" id="ARBA00022692"/>
    </source>
</evidence>
<dbReference type="GO" id="GO:0022857">
    <property type="term" value="F:transmembrane transporter activity"/>
    <property type="evidence" value="ECO:0007669"/>
    <property type="project" value="InterPro"/>
</dbReference>
<feature type="transmembrane region" description="Helical" evidence="6">
    <location>
        <begin position="107"/>
        <end position="124"/>
    </location>
</feature>
<evidence type="ECO:0000259" key="7">
    <source>
        <dbReference type="PROSITE" id="PS50850"/>
    </source>
</evidence>
<keyword evidence="3 6" id="KW-0812">Transmembrane</keyword>
<keyword evidence="5 6" id="KW-0472">Membrane</keyword>
<dbReference type="AlphaFoldDB" id="A0A4R2RL97"/>
<keyword evidence="4 6" id="KW-1133">Transmembrane helix</keyword>
<dbReference type="InterPro" id="IPR036259">
    <property type="entry name" value="MFS_trans_sf"/>
</dbReference>
<evidence type="ECO:0000313" key="8">
    <source>
        <dbReference type="EMBL" id="TCP63379.1"/>
    </source>
</evidence>
<sequence length="398" mass="42303">MNTRRLSRTEFIAMIALLYATVAFSIDAMLPALPRIGAELTPENINHAQFVVTFFVAGMGLGTMIAGPLSDSLGRKRVILGGSALYVAGALMAGIGQTLELVLAGRILQGFGAAGPRVVGLAIVRDLYSGRDMARIVSFVMMIFTLLPALAPSIGALVILFFGWRGIFGAFVVFALFSVGWFALRQPETLPSTNRRPLAAAPLRAAAGEVFADPVARTATLVQTLIFSVLFMFLTSTQQVFDQYFGRGDGFPLWFGLIAFIAGGASFLNAMLVVKLGMRFLIRVTLIVQTGLSAAMMIALWTGVLAPWAEFPAYVIWSITIFGMLGLTVGNLNALAMEPLGHIAGMAASIIGALSTVMSAILALPVGQLFDGTPRPLATGTFLAVASALVLMHRLPER</sequence>
<evidence type="ECO:0000256" key="5">
    <source>
        <dbReference type="ARBA" id="ARBA00023136"/>
    </source>
</evidence>
<dbReference type="Pfam" id="PF07690">
    <property type="entry name" value="MFS_1"/>
    <property type="match status" value="1"/>
</dbReference>
<dbReference type="PROSITE" id="PS50850">
    <property type="entry name" value="MFS"/>
    <property type="match status" value="1"/>
</dbReference>
<gene>
    <name evidence="8" type="ORF">EV663_101648</name>
</gene>
<dbReference type="OrthoDB" id="9800416at2"/>
<dbReference type="GO" id="GO:0140115">
    <property type="term" value="P:export across plasma membrane"/>
    <property type="evidence" value="ECO:0007669"/>
    <property type="project" value="UniProtKB-ARBA"/>
</dbReference>
<evidence type="ECO:0000256" key="2">
    <source>
        <dbReference type="ARBA" id="ARBA00022448"/>
    </source>
</evidence>
<dbReference type="InterPro" id="IPR020846">
    <property type="entry name" value="MFS_dom"/>
</dbReference>
<feature type="transmembrane region" description="Helical" evidence="6">
    <location>
        <begin position="45"/>
        <end position="66"/>
    </location>
</feature>
<reference evidence="8 9" key="1">
    <citation type="submission" date="2019-03" db="EMBL/GenBank/DDBJ databases">
        <title>Genomic Encyclopedia of Type Strains, Phase IV (KMG-IV): sequencing the most valuable type-strain genomes for metagenomic binning, comparative biology and taxonomic classification.</title>
        <authorList>
            <person name="Goeker M."/>
        </authorList>
    </citation>
    <scope>NUCLEOTIDE SEQUENCE [LARGE SCALE GENOMIC DNA]</scope>
    <source>
        <strain evidence="8 9">DSM 24766</strain>
    </source>
</reference>
<evidence type="ECO:0000256" key="4">
    <source>
        <dbReference type="ARBA" id="ARBA00022989"/>
    </source>
</evidence>
<feature type="transmembrane region" description="Helical" evidence="6">
    <location>
        <begin position="136"/>
        <end position="161"/>
    </location>
</feature>
<dbReference type="PANTHER" id="PTHR23502:SF132">
    <property type="entry name" value="POLYAMINE TRANSPORTER 2-RELATED"/>
    <property type="match status" value="1"/>
</dbReference>
<dbReference type="Proteomes" id="UP000295050">
    <property type="component" value="Unassembled WGS sequence"/>
</dbReference>
<dbReference type="GO" id="GO:0042908">
    <property type="term" value="P:xenobiotic transport"/>
    <property type="evidence" value="ECO:0007669"/>
    <property type="project" value="UniProtKB-ARBA"/>
</dbReference>
<comment type="caution">
    <text evidence="8">The sequence shown here is derived from an EMBL/GenBank/DDBJ whole genome shotgun (WGS) entry which is preliminary data.</text>
</comment>
<feature type="transmembrane region" description="Helical" evidence="6">
    <location>
        <begin position="376"/>
        <end position="395"/>
    </location>
</feature>
<feature type="transmembrane region" description="Helical" evidence="6">
    <location>
        <begin position="253"/>
        <end position="274"/>
    </location>
</feature>
<keyword evidence="2" id="KW-0813">Transport</keyword>
<keyword evidence="9" id="KW-1185">Reference proteome</keyword>
<evidence type="ECO:0000313" key="9">
    <source>
        <dbReference type="Proteomes" id="UP000295050"/>
    </source>
</evidence>
<evidence type="ECO:0000256" key="1">
    <source>
        <dbReference type="ARBA" id="ARBA00004141"/>
    </source>
</evidence>
<dbReference type="PROSITE" id="PS00216">
    <property type="entry name" value="SUGAR_TRANSPORT_1"/>
    <property type="match status" value="1"/>
</dbReference>
<dbReference type="EMBL" id="SLXU01000001">
    <property type="protein sequence ID" value="TCP63379.1"/>
    <property type="molecule type" value="Genomic_DNA"/>
</dbReference>
<dbReference type="SUPFAM" id="SSF103473">
    <property type="entry name" value="MFS general substrate transporter"/>
    <property type="match status" value="1"/>
</dbReference>
<feature type="transmembrane region" description="Helical" evidence="6">
    <location>
        <begin position="343"/>
        <end position="364"/>
    </location>
</feature>
<feature type="transmembrane region" description="Helical" evidence="6">
    <location>
        <begin position="167"/>
        <end position="184"/>
    </location>
</feature>
<dbReference type="InterPro" id="IPR005829">
    <property type="entry name" value="Sugar_transporter_CS"/>
</dbReference>
<feature type="transmembrane region" description="Helical" evidence="6">
    <location>
        <begin position="286"/>
        <end position="308"/>
    </location>
</feature>
<comment type="subcellular location">
    <subcellularLocation>
        <location evidence="1">Membrane</location>
        <topology evidence="1">Multi-pass membrane protein</topology>
    </subcellularLocation>
</comment>
<organism evidence="8 9">
    <name type="scientific">Rhodovulum bhavnagarense</name>
    <dbReference type="NCBI Taxonomy" id="992286"/>
    <lineage>
        <taxon>Bacteria</taxon>
        <taxon>Pseudomonadati</taxon>
        <taxon>Pseudomonadota</taxon>
        <taxon>Alphaproteobacteria</taxon>
        <taxon>Rhodobacterales</taxon>
        <taxon>Paracoccaceae</taxon>
        <taxon>Rhodovulum</taxon>
    </lineage>
</organism>
<dbReference type="PANTHER" id="PTHR23502">
    <property type="entry name" value="MAJOR FACILITATOR SUPERFAMILY"/>
    <property type="match status" value="1"/>
</dbReference>
<dbReference type="GO" id="GO:0005886">
    <property type="term" value="C:plasma membrane"/>
    <property type="evidence" value="ECO:0007669"/>
    <property type="project" value="TreeGrafter"/>
</dbReference>
<protein>
    <submittedName>
        <fullName evidence="8">DHA1 family bicyclomycin/chloramphenicol resistance-like MFS transporter</fullName>
    </submittedName>
</protein>
<accession>A0A4R2RL97</accession>
<proteinExistence type="predicted"/>
<evidence type="ECO:0000256" key="6">
    <source>
        <dbReference type="SAM" id="Phobius"/>
    </source>
</evidence>
<dbReference type="CDD" id="cd17320">
    <property type="entry name" value="MFS_MdfA_MDR_like"/>
    <property type="match status" value="1"/>
</dbReference>
<feature type="transmembrane region" description="Helical" evidence="6">
    <location>
        <begin position="78"/>
        <end position="95"/>
    </location>
</feature>
<feature type="domain" description="Major facilitator superfamily (MFS) profile" evidence="7">
    <location>
        <begin position="11"/>
        <end position="398"/>
    </location>
</feature>
<feature type="transmembrane region" description="Helical" evidence="6">
    <location>
        <begin position="12"/>
        <end position="33"/>
    </location>
</feature>
<dbReference type="InterPro" id="IPR011701">
    <property type="entry name" value="MFS"/>
</dbReference>